<name>A0AAV4UN94_CAEEX</name>
<reference evidence="1 2" key="1">
    <citation type="submission" date="2021-06" db="EMBL/GenBank/DDBJ databases">
        <title>Caerostris extrusa draft genome.</title>
        <authorList>
            <person name="Kono N."/>
            <person name="Arakawa K."/>
        </authorList>
    </citation>
    <scope>NUCLEOTIDE SEQUENCE [LARGE SCALE GENOMIC DNA]</scope>
</reference>
<comment type="caution">
    <text evidence="1">The sequence shown here is derived from an EMBL/GenBank/DDBJ whole genome shotgun (WGS) entry which is preliminary data.</text>
</comment>
<proteinExistence type="predicted"/>
<dbReference type="Proteomes" id="UP001054945">
    <property type="component" value="Unassembled WGS sequence"/>
</dbReference>
<keyword evidence="2" id="KW-1185">Reference proteome</keyword>
<dbReference type="EMBL" id="BPLR01013123">
    <property type="protein sequence ID" value="GIY58890.1"/>
    <property type="molecule type" value="Genomic_DNA"/>
</dbReference>
<accession>A0AAV4UN94</accession>
<protein>
    <submittedName>
        <fullName evidence="1">Uncharacterized protein</fullName>
    </submittedName>
</protein>
<evidence type="ECO:0000313" key="2">
    <source>
        <dbReference type="Proteomes" id="UP001054945"/>
    </source>
</evidence>
<gene>
    <name evidence="1" type="primary">AVEN_113911_1</name>
    <name evidence="1" type="ORF">CEXT_489221</name>
</gene>
<organism evidence="1 2">
    <name type="scientific">Caerostris extrusa</name>
    <name type="common">Bark spider</name>
    <name type="synonym">Caerostris bankana</name>
    <dbReference type="NCBI Taxonomy" id="172846"/>
    <lineage>
        <taxon>Eukaryota</taxon>
        <taxon>Metazoa</taxon>
        <taxon>Ecdysozoa</taxon>
        <taxon>Arthropoda</taxon>
        <taxon>Chelicerata</taxon>
        <taxon>Arachnida</taxon>
        <taxon>Araneae</taxon>
        <taxon>Araneomorphae</taxon>
        <taxon>Entelegynae</taxon>
        <taxon>Araneoidea</taxon>
        <taxon>Araneidae</taxon>
        <taxon>Caerostris</taxon>
    </lineage>
</organism>
<evidence type="ECO:0000313" key="1">
    <source>
        <dbReference type="EMBL" id="GIY58890.1"/>
    </source>
</evidence>
<sequence length="102" mass="11836">MTPDIMNWPRFGFNNVDDLLKNHLTNSRCSHEDIILYFRRKKNSEANEIAQNYFGAESEPWDPKSILATSEPYGMTSTAMNGLEDSKFVTIQDREEFAADRR</sequence>
<dbReference type="AlphaFoldDB" id="A0AAV4UN94"/>